<dbReference type="PANTHER" id="PTHR45613:SF9">
    <property type="entry name" value="MITOCHONDRIAL GROUP I INTRON SPLICING FACTOR CCM1"/>
    <property type="match status" value="1"/>
</dbReference>
<dbReference type="AlphaFoldDB" id="A0AAW1HI26"/>
<dbReference type="PANTHER" id="PTHR45613">
    <property type="entry name" value="PENTATRICOPEPTIDE REPEAT-CONTAINING PROTEIN"/>
    <property type="match status" value="1"/>
</dbReference>
<keyword evidence="1" id="KW-0677">Repeat</keyword>
<dbReference type="InterPro" id="IPR011990">
    <property type="entry name" value="TPR-like_helical_dom_sf"/>
</dbReference>
<name>A0AAW1HI26_SAPOF</name>
<gene>
    <name evidence="3" type="ORF">RND81_11G052200</name>
</gene>
<feature type="repeat" description="PPR" evidence="2">
    <location>
        <begin position="371"/>
        <end position="405"/>
    </location>
</feature>
<dbReference type="EMBL" id="JBDFQZ010000011">
    <property type="protein sequence ID" value="KAK9676078.1"/>
    <property type="molecule type" value="Genomic_DNA"/>
</dbReference>
<reference evidence="3" key="1">
    <citation type="submission" date="2024-03" db="EMBL/GenBank/DDBJ databases">
        <title>WGS assembly of Saponaria officinalis var. Norfolk2.</title>
        <authorList>
            <person name="Jenkins J."/>
            <person name="Shu S."/>
            <person name="Grimwood J."/>
            <person name="Barry K."/>
            <person name="Goodstein D."/>
            <person name="Schmutz J."/>
            <person name="Leebens-Mack J."/>
            <person name="Osbourn A."/>
        </authorList>
    </citation>
    <scope>NUCLEOTIDE SEQUENCE [LARGE SCALE GENOMIC DNA]</scope>
    <source>
        <strain evidence="3">JIC</strain>
    </source>
</reference>
<evidence type="ECO:0000256" key="2">
    <source>
        <dbReference type="PROSITE-ProRule" id="PRU00708"/>
    </source>
</evidence>
<dbReference type="PROSITE" id="PS51375">
    <property type="entry name" value="PPR"/>
    <property type="match status" value="7"/>
</dbReference>
<accession>A0AAW1HI26</accession>
<feature type="repeat" description="PPR" evidence="2">
    <location>
        <begin position="301"/>
        <end position="335"/>
    </location>
</feature>
<dbReference type="Gene3D" id="1.25.40.10">
    <property type="entry name" value="Tetratricopeptide repeat domain"/>
    <property type="match status" value="4"/>
</dbReference>
<feature type="repeat" description="PPR" evidence="2">
    <location>
        <begin position="406"/>
        <end position="440"/>
    </location>
</feature>
<organism evidence="3 4">
    <name type="scientific">Saponaria officinalis</name>
    <name type="common">Common soapwort</name>
    <name type="synonym">Lychnis saponaria</name>
    <dbReference type="NCBI Taxonomy" id="3572"/>
    <lineage>
        <taxon>Eukaryota</taxon>
        <taxon>Viridiplantae</taxon>
        <taxon>Streptophyta</taxon>
        <taxon>Embryophyta</taxon>
        <taxon>Tracheophyta</taxon>
        <taxon>Spermatophyta</taxon>
        <taxon>Magnoliopsida</taxon>
        <taxon>eudicotyledons</taxon>
        <taxon>Gunneridae</taxon>
        <taxon>Pentapetalae</taxon>
        <taxon>Caryophyllales</taxon>
        <taxon>Caryophyllaceae</taxon>
        <taxon>Caryophylleae</taxon>
        <taxon>Saponaria</taxon>
    </lineage>
</organism>
<feature type="repeat" description="PPR" evidence="2">
    <location>
        <begin position="166"/>
        <end position="200"/>
    </location>
</feature>
<dbReference type="Pfam" id="PF13041">
    <property type="entry name" value="PPR_2"/>
    <property type="match status" value="3"/>
</dbReference>
<dbReference type="InterPro" id="IPR002885">
    <property type="entry name" value="PPR_rpt"/>
</dbReference>
<sequence length="559" mass="63466">MLYSLHQWRHCHRLAYPLSKLTISSPVAAKFFDEPPIPLTVPPSTNIADEILYGLRSYGTHKFLSGSYFRHSLSCKLDVDITNQVVERLVFERPELAVGFYSVLKRDHGFQHSRKCGFVVAHVLARSRQVKELRELIMDIIHEEGLDSAHSLSEFLANNFSGWDSNCLVWDMLIFCYSRVEMLSDALVVLTTMKDLNMQPSIFTYNSLLQNLKNTAIIWEVYDELKVSGIIKNTYTDPIIIDGLCKQSMLQRAVDFWRATEKGGASIVSFNTLMSSFCGIGHVDVAKSFLCMMLKYGLIPDTYTYNILIHGLCTAGLMEEALQLADNMEKYGVEPDIVTYNTLVKGFHLLGLGAGTDQILRKMMMKGLNPNIITYNILLCGYCQTGKVEDTIRLLHEMVTNGLPLNIISYSILCSCLSKMGQLDKAMTLLADMETTGVKPDVIFYSILIHGLCKIGEVEKAIQLCNDMYTRNMFPSSFTHGSILSGLFDYGMVTEARLYFDSLTNEAKSFPWPEDCLRQFELMDLHQIRSPIPPLWTATTMTEINVLCLNCFRKWWQLM</sequence>
<dbReference type="Pfam" id="PF01535">
    <property type="entry name" value="PPR"/>
    <property type="match status" value="1"/>
</dbReference>
<dbReference type="NCBIfam" id="TIGR00756">
    <property type="entry name" value="PPR"/>
    <property type="match status" value="5"/>
</dbReference>
<evidence type="ECO:0008006" key="5">
    <source>
        <dbReference type="Google" id="ProtNLM"/>
    </source>
</evidence>
<feature type="repeat" description="PPR" evidence="2">
    <location>
        <begin position="336"/>
        <end position="370"/>
    </location>
</feature>
<evidence type="ECO:0000256" key="1">
    <source>
        <dbReference type="ARBA" id="ARBA00022737"/>
    </source>
</evidence>
<proteinExistence type="predicted"/>
<dbReference type="Pfam" id="PF13812">
    <property type="entry name" value="PPR_3"/>
    <property type="match status" value="1"/>
</dbReference>
<feature type="repeat" description="PPR" evidence="2">
    <location>
        <begin position="266"/>
        <end position="300"/>
    </location>
</feature>
<protein>
    <recommendedName>
        <fullName evidence="5">Pentatricopeptide repeat-containing protein</fullName>
    </recommendedName>
</protein>
<comment type="caution">
    <text evidence="3">The sequence shown here is derived from an EMBL/GenBank/DDBJ whole genome shotgun (WGS) entry which is preliminary data.</text>
</comment>
<evidence type="ECO:0000313" key="3">
    <source>
        <dbReference type="EMBL" id="KAK9676078.1"/>
    </source>
</evidence>
<keyword evidence="4" id="KW-1185">Reference proteome</keyword>
<dbReference type="Proteomes" id="UP001443914">
    <property type="component" value="Unassembled WGS sequence"/>
</dbReference>
<evidence type="ECO:0000313" key="4">
    <source>
        <dbReference type="Proteomes" id="UP001443914"/>
    </source>
</evidence>
<feature type="repeat" description="PPR" evidence="2">
    <location>
        <begin position="441"/>
        <end position="475"/>
    </location>
</feature>